<evidence type="ECO:0000313" key="10">
    <source>
        <dbReference type="Proteomes" id="UP000315217"/>
    </source>
</evidence>
<comment type="similarity">
    <text evidence="1 6 7">Belongs to the universal ribosomal protein uS17 family.</text>
</comment>
<organism evidence="9 10">
    <name type="scientific">Candidatus Segetimicrobium genomatis</name>
    <dbReference type="NCBI Taxonomy" id="2569760"/>
    <lineage>
        <taxon>Bacteria</taxon>
        <taxon>Bacillati</taxon>
        <taxon>Candidatus Sysuimicrobiota</taxon>
        <taxon>Candidatus Sysuimicrobiia</taxon>
        <taxon>Candidatus Sysuimicrobiales</taxon>
        <taxon>Candidatus Segetimicrobiaceae</taxon>
        <taxon>Candidatus Segetimicrobium</taxon>
    </lineage>
</organism>
<dbReference type="InterPro" id="IPR012340">
    <property type="entry name" value="NA-bd_OB-fold"/>
</dbReference>
<accession>A0A537LM51</accession>
<keyword evidence="5 6" id="KW-0687">Ribonucleoprotein</keyword>
<dbReference type="HAMAP" id="MF_01345_B">
    <property type="entry name" value="Ribosomal_uS17_B"/>
    <property type="match status" value="1"/>
</dbReference>
<dbReference type="NCBIfam" id="TIGR03635">
    <property type="entry name" value="uS17_bact"/>
    <property type="match status" value="1"/>
</dbReference>
<reference evidence="10 11" key="1">
    <citation type="journal article" date="2019" name="Nat. Microbiol.">
        <title>Mediterranean grassland soil C-N compound turnover is dependent on rainfall and depth, and is mediated by genomically divergent microorganisms.</title>
        <authorList>
            <person name="Diamond S."/>
            <person name="Andeer P.F."/>
            <person name="Li Z."/>
            <person name="Crits-Christoph A."/>
            <person name="Burstein D."/>
            <person name="Anantharaman K."/>
            <person name="Lane K.R."/>
            <person name="Thomas B.C."/>
            <person name="Pan C."/>
            <person name="Northen T.R."/>
            <person name="Banfield J.F."/>
        </authorList>
    </citation>
    <scope>NUCLEOTIDE SEQUENCE [LARGE SCALE GENOMIC DNA]</scope>
    <source>
        <strain evidence="9">NP_1</strain>
        <strain evidence="8">NP_2</strain>
    </source>
</reference>
<evidence type="ECO:0000256" key="2">
    <source>
        <dbReference type="ARBA" id="ARBA00022730"/>
    </source>
</evidence>
<dbReference type="PROSITE" id="PS00056">
    <property type="entry name" value="RIBOSOMAL_S17"/>
    <property type="match status" value="1"/>
</dbReference>
<sequence>MDERRQRKTRVGVVVSDKMDKTAVVRVETTHRHPMYSKTLRHVRKFKAHNGENQARAGDRVLIEETRPLSKEKRWRIVQILEKAK</sequence>
<dbReference type="GO" id="GO:0022627">
    <property type="term" value="C:cytosolic small ribosomal subunit"/>
    <property type="evidence" value="ECO:0007669"/>
    <property type="project" value="UniProtKB-UniRule"/>
</dbReference>
<dbReference type="SUPFAM" id="SSF50249">
    <property type="entry name" value="Nucleic acid-binding proteins"/>
    <property type="match status" value="1"/>
</dbReference>
<name>A0A537LM51_9BACT</name>
<dbReference type="GO" id="GO:0003735">
    <property type="term" value="F:structural constituent of ribosome"/>
    <property type="evidence" value="ECO:0007669"/>
    <property type="project" value="UniProtKB-UniRule"/>
</dbReference>
<comment type="caution">
    <text evidence="9">The sequence shown here is derived from an EMBL/GenBank/DDBJ whole genome shotgun (WGS) entry which is preliminary data.</text>
</comment>
<keyword evidence="4 6" id="KW-0689">Ribosomal protein</keyword>
<keyword evidence="3 6" id="KW-0694">RNA-binding</keyword>
<evidence type="ECO:0000256" key="3">
    <source>
        <dbReference type="ARBA" id="ARBA00022884"/>
    </source>
</evidence>
<comment type="function">
    <text evidence="6">One of the primary rRNA binding proteins, it binds specifically to the 5'-end of 16S ribosomal RNA.</text>
</comment>
<dbReference type="PANTHER" id="PTHR10744">
    <property type="entry name" value="40S RIBOSOMAL PROTEIN S11 FAMILY MEMBER"/>
    <property type="match status" value="1"/>
</dbReference>
<dbReference type="GO" id="GO:0019843">
    <property type="term" value="F:rRNA binding"/>
    <property type="evidence" value="ECO:0007669"/>
    <property type="project" value="UniProtKB-UniRule"/>
</dbReference>
<dbReference type="NCBIfam" id="NF004123">
    <property type="entry name" value="PRK05610.1"/>
    <property type="match status" value="1"/>
</dbReference>
<evidence type="ECO:0000256" key="5">
    <source>
        <dbReference type="ARBA" id="ARBA00023274"/>
    </source>
</evidence>
<dbReference type="InterPro" id="IPR019979">
    <property type="entry name" value="Ribosomal_uS17_CS"/>
</dbReference>
<dbReference type="Pfam" id="PF00366">
    <property type="entry name" value="Ribosomal_S17"/>
    <property type="match status" value="1"/>
</dbReference>
<dbReference type="Proteomes" id="UP000318661">
    <property type="component" value="Unassembled WGS sequence"/>
</dbReference>
<dbReference type="CDD" id="cd00364">
    <property type="entry name" value="Ribosomal_uS17"/>
    <property type="match status" value="1"/>
</dbReference>
<dbReference type="AlphaFoldDB" id="A0A537LM51"/>
<dbReference type="InterPro" id="IPR019984">
    <property type="entry name" value="Ribosomal_uS17_bact/chlr"/>
</dbReference>
<dbReference type="PANTHER" id="PTHR10744:SF1">
    <property type="entry name" value="SMALL RIBOSOMAL SUBUNIT PROTEIN US17M"/>
    <property type="match status" value="1"/>
</dbReference>
<dbReference type="Gene3D" id="2.40.50.140">
    <property type="entry name" value="Nucleic acid-binding proteins"/>
    <property type="match status" value="1"/>
</dbReference>
<evidence type="ECO:0000313" key="11">
    <source>
        <dbReference type="Proteomes" id="UP000318661"/>
    </source>
</evidence>
<keyword evidence="2 6" id="KW-0699">rRNA-binding</keyword>
<dbReference type="EMBL" id="VBAJ01000115">
    <property type="protein sequence ID" value="TMJ08233.1"/>
    <property type="molecule type" value="Genomic_DNA"/>
</dbReference>
<evidence type="ECO:0000256" key="6">
    <source>
        <dbReference type="HAMAP-Rule" id="MF_01345"/>
    </source>
</evidence>
<evidence type="ECO:0000256" key="1">
    <source>
        <dbReference type="ARBA" id="ARBA00010254"/>
    </source>
</evidence>
<dbReference type="PRINTS" id="PR00973">
    <property type="entry name" value="RIBOSOMALS17"/>
</dbReference>
<dbReference type="Proteomes" id="UP000315217">
    <property type="component" value="Unassembled WGS sequence"/>
</dbReference>
<proteinExistence type="inferred from homology"/>
<comment type="subunit">
    <text evidence="6">Part of the 30S ribosomal subunit.</text>
</comment>
<evidence type="ECO:0000256" key="7">
    <source>
        <dbReference type="RuleBase" id="RU003872"/>
    </source>
</evidence>
<evidence type="ECO:0000313" key="9">
    <source>
        <dbReference type="EMBL" id="TMJ09083.1"/>
    </source>
</evidence>
<gene>
    <name evidence="6 9" type="primary">rpsQ</name>
    <name evidence="9" type="ORF">E6G98_10625</name>
    <name evidence="8" type="ORF">E6G99_04830</name>
</gene>
<dbReference type="EMBL" id="VBAI01000168">
    <property type="protein sequence ID" value="TMJ09083.1"/>
    <property type="molecule type" value="Genomic_DNA"/>
</dbReference>
<protein>
    <recommendedName>
        <fullName evidence="6">Small ribosomal subunit protein uS17</fullName>
    </recommendedName>
</protein>
<evidence type="ECO:0000313" key="8">
    <source>
        <dbReference type="EMBL" id="TMJ08233.1"/>
    </source>
</evidence>
<dbReference type="GO" id="GO:0006412">
    <property type="term" value="P:translation"/>
    <property type="evidence" value="ECO:0007669"/>
    <property type="project" value="UniProtKB-UniRule"/>
</dbReference>
<evidence type="ECO:0000256" key="4">
    <source>
        <dbReference type="ARBA" id="ARBA00022980"/>
    </source>
</evidence>
<dbReference type="InterPro" id="IPR000266">
    <property type="entry name" value="Ribosomal_uS17"/>
</dbReference>